<reference evidence="1" key="1">
    <citation type="submission" date="2020-08" db="EMBL/GenBank/DDBJ databases">
        <title>Multicomponent nature underlies the extraordinary mechanical properties of spider dragline silk.</title>
        <authorList>
            <person name="Kono N."/>
            <person name="Nakamura H."/>
            <person name="Mori M."/>
            <person name="Yoshida Y."/>
            <person name="Ohtoshi R."/>
            <person name="Malay A.D."/>
            <person name="Moran D.A.P."/>
            <person name="Tomita M."/>
            <person name="Numata K."/>
            <person name="Arakawa K."/>
        </authorList>
    </citation>
    <scope>NUCLEOTIDE SEQUENCE</scope>
</reference>
<proteinExistence type="predicted"/>
<accession>A0A8X6YDW9</accession>
<name>A0A8X6YDW9_9ARAC</name>
<evidence type="ECO:0000313" key="1">
    <source>
        <dbReference type="EMBL" id="GFY70523.1"/>
    </source>
</evidence>
<sequence length="132" mass="14877">MRVRVLWKNNYSQNFVLCFIYSFYDTLHKENIKIAFPRLQSIVPISLQTTFLSPLVFSLPLSFLLVRSHSGANAPNEFCGSSSVYSGPSVRSRMYGSTCCQVQAVDPYTPHLRVKISPAADFTISGMFLPMK</sequence>
<protein>
    <submittedName>
        <fullName evidence="1">Uncharacterized protein</fullName>
    </submittedName>
</protein>
<gene>
    <name evidence="1" type="ORF">TNIN_303871</name>
</gene>
<keyword evidence="2" id="KW-1185">Reference proteome</keyword>
<evidence type="ECO:0000313" key="2">
    <source>
        <dbReference type="Proteomes" id="UP000886998"/>
    </source>
</evidence>
<dbReference type="EMBL" id="BMAV01018320">
    <property type="protein sequence ID" value="GFY70523.1"/>
    <property type="molecule type" value="Genomic_DNA"/>
</dbReference>
<dbReference type="AlphaFoldDB" id="A0A8X6YDW9"/>
<dbReference type="Proteomes" id="UP000886998">
    <property type="component" value="Unassembled WGS sequence"/>
</dbReference>
<organism evidence="1 2">
    <name type="scientific">Trichonephila inaurata madagascariensis</name>
    <dbReference type="NCBI Taxonomy" id="2747483"/>
    <lineage>
        <taxon>Eukaryota</taxon>
        <taxon>Metazoa</taxon>
        <taxon>Ecdysozoa</taxon>
        <taxon>Arthropoda</taxon>
        <taxon>Chelicerata</taxon>
        <taxon>Arachnida</taxon>
        <taxon>Araneae</taxon>
        <taxon>Araneomorphae</taxon>
        <taxon>Entelegynae</taxon>
        <taxon>Araneoidea</taxon>
        <taxon>Nephilidae</taxon>
        <taxon>Trichonephila</taxon>
        <taxon>Trichonephila inaurata</taxon>
    </lineage>
</organism>
<comment type="caution">
    <text evidence="1">The sequence shown here is derived from an EMBL/GenBank/DDBJ whole genome shotgun (WGS) entry which is preliminary data.</text>
</comment>